<feature type="compositionally biased region" description="Basic and acidic residues" evidence="1">
    <location>
        <begin position="147"/>
        <end position="176"/>
    </location>
</feature>
<name>A0AAV6UBT4_9ARAC</name>
<dbReference type="EMBL" id="JAFNEN010000513">
    <property type="protein sequence ID" value="KAG8181495.1"/>
    <property type="molecule type" value="Genomic_DNA"/>
</dbReference>
<dbReference type="Proteomes" id="UP000827092">
    <property type="component" value="Unassembled WGS sequence"/>
</dbReference>
<reference evidence="2 3" key="1">
    <citation type="journal article" date="2022" name="Nat. Ecol. Evol.">
        <title>A masculinizing supergene underlies an exaggerated male reproductive morph in a spider.</title>
        <authorList>
            <person name="Hendrickx F."/>
            <person name="De Corte Z."/>
            <person name="Sonet G."/>
            <person name="Van Belleghem S.M."/>
            <person name="Kostlbacher S."/>
            <person name="Vangestel C."/>
        </authorList>
    </citation>
    <scope>NUCLEOTIDE SEQUENCE [LARGE SCALE GENOMIC DNA]</scope>
    <source>
        <strain evidence="2">W744_W776</strain>
    </source>
</reference>
<proteinExistence type="predicted"/>
<gene>
    <name evidence="2" type="ORF">JTE90_016581</name>
</gene>
<feature type="region of interest" description="Disordered" evidence="1">
    <location>
        <begin position="90"/>
        <end position="111"/>
    </location>
</feature>
<feature type="compositionally biased region" description="Polar residues" evidence="1">
    <location>
        <begin position="254"/>
        <end position="272"/>
    </location>
</feature>
<feature type="region of interest" description="Disordered" evidence="1">
    <location>
        <begin position="1"/>
        <end position="45"/>
    </location>
</feature>
<protein>
    <submittedName>
        <fullName evidence="2">Uncharacterized protein</fullName>
    </submittedName>
</protein>
<feature type="non-terminal residue" evidence="2">
    <location>
        <position position="1"/>
    </location>
</feature>
<feature type="compositionally biased region" description="Acidic residues" evidence="1">
    <location>
        <begin position="414"/>
        <end position="424"/>
    </location>
</feature>
<sequence length="434" mass="48173">NPGPQNPFQYTRKKPIDDKSTRGGLSKKKSSISKFADDKNDNVSNVSLKSNRKVSLVPDQTFRCSGYDAPSLEPVKEYYPPKSDFISLPSSTPLGKSSLISNKEATVNRRSLEIESDLRSRLFKRINQKAVSVSDKQKVSHQPQQKETSEEAPKNLDFKIKTLEEIRRERERKRGLENGASNPVSDLNTSGENKADNDTNKPSKRLKITRKSKELYAKAASIPPQEKEEEVSLLTVSSSTQEKRKSVDSESQRNSKMLKQSFDDSSTFNGSTKQDKAVVKSLGSFLRRPKAKISPPSNQPPVTSTTKTMDNKENEEDTAMPPDSANTTLDNIESPVTDLISSTSPMTTSTTNQSFDDQESNRLPTSVSVKLASNETVSTTDESSVKPAENTDMERSVSVDEFDSFLNDENMSPEGEDSAYGDDILLEVEQFLDS</sequence>
<feature type="compositionally biased region" description="Polar residues" evidence="1">
    <location>
        <begin position="361"/>
        <end position="382"/>
    </location>
</feature>
<accession>A0AAV6UBT4</accession>
<evidence type="ECO:0000313" key="2">
    <source>
        <dbReference type="EMBL" id="KAG8181495.1"/>
    </source>
</evidence>
<feature type="compositionally biased region" description="Polar residues" evidence="1">
    <location>
        <begin position="179"/>
        <end position="192"/>
    </location>
</feature>
<evidence type="ECO:0000313" key="3">
    <source>
        <dbReference type="Proteomes" id="UP000827092"/>
    </source>
</evidence>
<feature type="region of interest" description="Disordered" evidence="1">
    <location>
        <begin position="130"/>
        <end position="424"/>
    </location>
</feature>
<dbReference type="AlphaFoldDB" id="A0AAV6UBT4"/>
<organism evidence="2 3">
    <name type="scientific">Oedothorax gibbosus</name>
    <dbReference type="NCBI Taxonomy" id="931172"/>
    <lineage>
        <taxon>Eukaryota</taxon>
        <taxon>Metazoa</taxon>
        <taxon>Ecdysozoa</taxon>
        <taxon>Arthropoda</taxon>
        <taxon>Chelicerata</taxon>
        <taxon>Arachnida</taxon>
        <taxon>Araneae</taxon>
        <taxon>Araneomorphae</taxon>
        <taxon>Entelegynae</taxon>
        <taxon>Araneoidea</taxon>
        <taxon>Linyphiidae</taxon>
        <taxon>Erigoninae</taxon>
        <taxon>Oedothorax</taxon>
    </lineage>
</organism>
<feature type="compositionally biased region" description="Low complexity" evidence="1">
    <location>
        <begin position="341"/>
        <end position="354"/>
    </location>
</feature>
<keyword evidence="3" id="KW-1185">Reference proteome</keyword>
<evidence type="ECO:0000256" key="1">
    <source>
        <dbReference type="SAM" id="MobiDB-lite"/>
    </source>
</evidence>
<comment type="caution">
    <text evidence="2">The sequence shown here is derived from an EMBL/GenBank/DDBJ whole genome shotgun (WGS) entry which is preliminary data.</text>
</comment>
<feature type="compositionally biased region" description="Polar residues" evidence="1">
    <location>
        <begin position="90"/>
        <end position="105"/>
    </location>
</feature>
<feature type="compositionally biased region" description="Basic and acidic residues" evidence="1">
    <location>
        <begin position="241"/>
        <end position="253"/>
    </location>
</feature>